<dbReference type="Gene3D" id="3.90.1150.200">
    <property type="match status" value="1"/>
</dbReference>
<dbReference type="Pfam" id="PF13376">
    <property type="entry name" value="OmdA"/>
    <property type="match status" value="1"/>
</dbReference>
<dbReference type="KEGG" id="ole:K0B96_05675"/>
<keyword evidence="3" id="KW-1185">Reference proteome</keyword>
<dbReference type="SUPFAM" id="SSF159888">
    <property type="entry name" value="YdhG-like"/>
    <property type="match status" value="1"/>
</dbReference>
<name>A0A8F9TXT1_9BACT</name>
<evidence type="ECO:0000313" key="3">
    <source>
        <dbReference type="Proteomes" id="UP000825051"/>
    </source>
</evidence>
<reference evidence="2" key="1">
    <citation type="submission" date="2021-08" db="EMBL/GenBank/DDBJ databases">
        <title>Genome of a novel bacterium of the phylum Verrucomicrobia, Oleiharenicola sp. KSB-15.</title>
        <authorList>
            <person name="Chung J.-H."/>
            <person name="Ahn J.-H."/>
            <person name="Yoon Y."/>
            <person name="Kim D.-Y."/>
            <person name="An S.-H."/>
            <person name="Park I."/>
            <person name="Yeon J."/>
        </authorList>
    </citation>
    <scope>NUCLEOTIDE SEQUENCE</scope>
    <source>
        <strain evidence="2">KSB-15</strain>
    </source>
</reference>
<evidence type="ECO:0000259" key="1">
    <source>
        <dbReference type="Pfam" id="PF08818"/>
    </source>
</evidence>
<dbReference type="Proteomes" id="UP000825051">
    <property type="component" value="Chromosome"/>
</dbReference>
<sequence length="203" mass="22647">MPRTDPRIDAYIAKSAPFAQPILRHLRALVHAAAPEVEETIKWNMPNFVRGGKILCGMAAFKAHCSFGFWHRGMTELLVKEGFATEEAMGHLGRITGPGDLPSDATLRRFIKAAAKLMDSAPARPRPAPSPRIALRVPADLATALRTHAAAAATFKAFSYSKRKDYIEWLTEAKRPATREQRLATTLEWLAAGKARNWKYERR</sequence>
<dbReference type="InterPro" id="IPR014922">
    <property type="entry name" value="YdhG-like"/>
</dbReference>
<feature type="domain" description="YdhG-like" evidence="1">
    <location>
        <begin position="20"/>
        <end position="114"/>
    </location>
</feature>
<dbReference type="Pfam" id="PF08818">
    <property type="entry name" value="DUF1801"/>
    <property type="match status" value="1"/>
</dbReference>
<protein>
    <submittedName>
        <fullName evidence="2">YdeI/OmpD-associated family protein</fullName>
    </submittedName>
</protein>
<dbReference type="EMBL" id="CP080507">
    <property type="protein sequence ID" value="QYM80105.1"/>
    <property type="molecule type" value="Genomic_DNA"/>
</dbReference>
<proteinExistence type="predicted"/>
<dbReference type="RefSeq" id="WP_220164820.1">
    <property type="nucleotide sequence ID" value="NZ_CP080507.1"/>
</dbReference>
<dbReference type="AlphaFoldDB" id="A0A8F9TXT1"/>
<organism evidence="2 3">
    <name type="scientific">Horticoccus luteus</name>
    <dbReference type="NCBI Taxonomy" id="2862869"/>
    <lineage>
        <taxon>Bacteria</taxon>
        <taxon>Pseudomonadati</taxon>
        <taxon>Verrucomicrobiota</taxon>
        <taxon>Opitutia</taxon>
        <taxon>Opitutales</taxon>
        <taxon>Opitutaceae</taxon>
        <taxon>Horticoccus</taxon>
    </lineage>
</organism>
<accession>A0A8F9TXT1</accession>
<gene>
    <name evidence="2" type="ORF">K0B96_05675</name>
</gene>
<evidence type="ECO:0000313" key="2">
    <source>
        <dbReference type="EMBL" id="QYM80105.1"/>
    </source>
</evidence>